<name>V6LYK9_9EUKA</name>
<dbReference type="PANTHER" id="PTHR43215">
    <property type="entry name" value="RADIAL SPOKE HEAD 1 HOMOLOG"/>
    <property type="match status" value="1"/>
</dbReference>
<dbReference type="EMBL" id="AUWU02000008">
    <property type="protein sequence ID" value="KAH0569907.1"/>
    <property type="molecule type" value="Genomic_DNA"/>
</dbReference>
<dbReference type="Pfam" id="PF02493">
    <property type="entry name" value="MORN"/>
    <property type="match status" value="9"/>
</dbReference>
<organism evidence="2">
    <name type="scientific">Spironucleus salmonicida</name>
    <dbReference type="NCBI Taxonomy" id="348837"/>
    <lineage>
        <taxon>Eukaryota</taxon>
        <taxon>Metamonada</taxon>
        <taxon>Diplomonadida</taxon>
        <taxon>Hexamitidae</taxon>
        <taxon>Hexamitinae</taxon>
        <taxon>Spironucleus</taxon>
    </lineage>
</organism>
<evidence type="ECO:0000313" key="4">
    <source>
        <dbReference type="Proteomes" id="UP000018208"/>
    </source>
</evidence>
<proteinExistence type="predicted"/>
<dbReference type="PANTHER" id="PTHR43215:SF14">
    <property type="entry name" value="RADIAL SPOKE HEAD 1 HOMOLOG"/>
    <property type="match status" value="1"/>
</dbReference>
<evidence type="ECO:0000256" key="1">
    <source>
        <dbReference type="ARBA" id="ARBA00022737"/>
    </source>
</evidence>
<dbReference type="AlphaFoldDB" id="V6LYK9"/>
<gene>
    <name evidence="2" type="ORF">SS50377_10901</name>
    <name evidence="3" type="ORF">SS50377_27879</name>
</gene>
<dbReference type="SMART" id="SM00698">
    <property type="entry name" value="MORN"/>
    <property type="match status" value="11"/>
</dbReference>
<reference evidence="3" key="2">
    <citation type="submission" date="2020-12" db="EMBL/GenBank/DDBJ databases">
        <title>New Spironucleus salmonicida genome in near-complete chromosomes.</title>
        <authorList>
            <person name="Xu F."/>
            <person name="Kurt Z."/>
            <person name="Jimenez-Gonzalez A."/>
            <person name="Astvaldsson A."/>
            <person name="Andersson J.O."/>
            <person name="Svard S.G."/>
        </authorList>
    </citation>
    <scope>NUCLEOTIDE SEQUENCE</scope>
    <source>
        <strain evidence="3">ATCC 50377</strain>
    </source>
</reference>
<keyword evidence="1" id="KW-0677">Repeat</keyword>
<keyword evidence="4" id="KW-1185">Reference proteome</keyword>
<evidence type="ECO:0000313" key="2">
    <source>
        <dbReference type="EMBL" id="EST48806.1"/>
    </source>
</evidence>
<dbReference type="Proteomes" id="UP000018208">
    <property type="component" value="Unassembled WGS sequence"/>
</dbReference>
<dbReference type="VEuPathDB" id="GiardiaDB:SS50377_27879"/>
<sequence length="504" mass="56288">MHPLQTHLHLFSDPYAYSGPYKGQFPHGYGTHQQNDEIYTGALQQGLRHGYGQLAAPAYTYQGAFRANAPIGEGKLLTADAEIRANFDRDFTAADAVLRFRSGENFIGDTTGGRVGKSGKYQGFGEFYDGDFACGQFCGRGTLICDQFSYEGDFLNGLRHGSGKLNCNSKNLTYVGSFRNDQKCGFGVEKCPEFEFRGEFRSGQMLSGTVMYQDGSTYEGAFLDGLRCGPGVIRTSQNVRLEGEFQKDEIISGEVTCAQYSYRGALRDFQMNGQGVYKRNSEIFTGSFKNDEIVSGTYRNTKENTFYTGQFRNFRFSGKGVLQTLKGTLTGTFSDNKAQGFCKFSSQDQKIRFQGHYRGGKRNGEGFLEQPGYSYTGQWKDDFQNGYGVETKTGGNVFQGQFEHGDRVYGVGKKEVIDISPDRIFSQESRPQKASFRKMSSSRDVSNLSVNTNCNSIFHSVNNLSQCSRFRSKVQPSNLALMPQQSVCPGISEVKQTAKRWRRQ</sequence>
<dbReference type="Gene3D" id="2.20.110.10">
    <property type="entry name" value="Histone H3 K4-specific methyltransferase SET7/9 N-terminal domain"/>
    <property type="match status" value="2"/>
</dbReference>
<accession>V6LYK9</accession>
<evidence type="ECO:0000313" key="3">
    <source>
        <dbReference type="EMBL" id="KAH0569907.1"/>
    </source>
</evidence>
<protein>
    <submittedName>
        <fullName evidence="3">Phosphatidylinositol-4-phosphate 5-kinase</fullName>
    </submittedName>
</protein>
<dbReference type="OrthoDB" id="270720at2759"/>
<dbReference type="InterPro" id="IPR003409">
    <property type="entry name" value="MORN"/>
</dbReference>
<dbReference type="EMBL" id="KI545975">
    <property type="protein sequence ID" value="EST48806.1"/>
    <property type="molecule type" value="Genomic_DNA"/>
</dbReference>
<reference evidence="2 3" key="1">
    <citation type="journal article" date="2014" name="PLoS Genet.">
        <title>The Genome of Spironucleus salmonicida Highlights a Fish Pathogen Adapted to Fluctuating Environments.</title>
        <authorList>
            <person name="Xu F."/>
            <person name="Jerlstrom-Hultqvist J."/>
            <person name="Einarsson E."/>
            <person name="Astvaldsson A."/>
            <person name="Svard S.G."/>
            <person name="Andersson J.O."/>
        </authorList>
    </citation>
    <scope>NUCLEOTIDE SEQUENCE</scope>
    <source>
        <strain evidence="3">ATCC 50377</strain>
    </source>
</reference>
<dbReference type="SUPFAM" id="SSF82185">
    <property type="entry name" value="Histone H3 K4-specific methyltransferase SET7/9 N-terminal domain"/>
    <property type="match status" value="3"/>
</dbReference>